<dbReference type="SUPFAM" id="SSF51197">
    <property type="entry name" value="Clavaminate synthase-like"/>
    <property type="match status" value="1"/>
</dbReference>
<dbReference type="OrthoDB" id="438224at2759"/>
<sequence>MAQTTLPVRTTKEGAVCIDYPSLVSSPLSLQDSIKRAFGSDPNCLGIIVVNNLPAEYVKYRERLLLLAERFAAMNEETREKYADSKSHYSFGWSHGKEIMNGKPDTLKGSYYANPVVDYPTVPQEQREAHPEYYGRNIWPAADEAGVEGFEQAFKDLGRFIFKVGTELAIACQPFASAHLTDNSLSLTELISTSQTTKARLLHYFPPSKENPLPADDEPVDSWCGFHLDHSLLTGLCSAIYLSHEADGTVKQVTSPSPASGLYIRARGGDLTKVAIPPDSLAFQTGEALEIATGGKLRATPHCVRVGAGEGAEKVSRETFALFMQPDTTQIIGEGETFGSFSKKVFDEHYEPNM</sequence>
<dbReference type="EMBL" id="KN824283">
    <property type="protein sequence ID" value="KIM30860.1"/>
    <property type="molecule type" value="Genomic_DNA"/>
</dbReference>
<protein>
    <submittedName>
        <fullName evidence="1">Uncharacterized protein</fullName>
    </submittedName>
</protein>
<evidence type="ECO:0000313" key="1">
    <source>
        <dbReference type="EMBL" id="KIM30860.1"/>
    </source>
</evidence>
<gene>
    <name evidence="1" type="ORF">M408DRAFT_21682</name>
</gene>
<dbReference type="PANTHER" id="PTHR48420">
    <property type="entry name" value="NON-HAEM DIOXYGENASE N-TERMINAL DOMAIN-CONTAINING PROTEIN"/>
    <property type="match status" value="1"/>
</dbReference>
<dbReference type="InterPro" id="IPR027443">
    <property type="entry name" value="IPNS-like_sf"/>
</dbReference>
<keyword evidence="2" id="KW-1185">Reference proteome</keyword>
<dbReference type="Gene3D" id="2.60.120.330">
    <property type="entry name" value="B-lactam Antibiotic, Isopenicillin N Synthase, Chain"/>
    <property type="match status" value="1"/>
</dbReference>
<dbReference type="HOGENOM" id="CLU_045411_1_0_1"/>
<dbReference type="STRING" id="933852.A0A0C3B200"/>
<reference evidence="2" key="2">
    <citation type="submission" date="2015-01" db="EMBL/GenBank/DDBJ databases">
        <title>Evolutionary Origins and Diversification of the Mycorrhizal Mutualists.</title>
        <authorList>
            <consortium name="DOE Joint Genome Institute"/>
            <consortium name="Mycorrhizal Genomics Consortium"/>
            <person name="Kohler A."/>
            <person name="Kuo A."/>
            <person name="Nagy L.G."/>
            <person name="Floudas D."/>
            <person name="Copeland A."/>
            <person name="Barry K.W."/>
            <person name="Cichocki N."/>
            <person name="Veneault-Fourrey C."/>
            <person name="LaButti K."/>
            <person name="Lindquist E.A."/>
            <person name="Lipzen A."/>
            <person name="Lundell T."/>
            <person name="Morin E."/>
            <person name="Murat C."/>
            <person name="Riley R."/>
            <person name="Ohm R."/>
            <person name="Sun H."/>
            <person name="Tunlid A."/>
            <person name="Henrissat B."/>
            <person name="Grigoriev I.V."/>
            <person name="Hibbett D.S."/>
            <person name="Martin F."/>
        </authorList>
    </citation>
    <scope>NUCLEOTIDE SEQUENCE [LARGE SCALE GENOMIC DNA]</scope>
    <source>
        <strain evidence="2">MAFF 305830</strain>
    </source>
</reference>
<organism evidence="1 2">
    <name type="scientific">Serendipita vermifera MAFF 305830</name>
    <dbReference type="NCBI Taxonomy" id="933852"/>
    <lineage>
        <taxon>Eukaryota</taxon>
        <taxon>Fungi</taxon>
        <taxon>Dikarya</taxon>
        <taxon>Basidiomycota</taxon>
        <taxon>Agaricomycotina</taxon>
        <taxon>Agaricomycetes</taxon>
        <taxon>Sebacinales</taxon>
        <taxon>Serendipitaceae</taxon>
        <taxon>Serendipita</taxon>
    </lineage>
</organism>
<dbReference type="Proteomes" id="UP000054097">
    <property type="component" value="Unassembled WGS sequence"/>
</dbReference>
<name>A0A0C3B200_SERVB</name>
<dbReference type="PANTHER" id="PTHR48420:SF1">
    <property type="entry name" value="NON-HAEM DIOXYGENASE N-TERMINAL DOMAIN-CONTAINING PROTEIN"/>
    <property type="match status" value="1"/>
</dbReference>
<proteinExistence type="predicted"/>
<accession>A0A0C3B200</accession>
<dbReference type="AlphaFoldDB" id="A0A0C3B200"/>
<reference evidence="1 2" key="1">
    <citation type="submission" date="2014-04" db="EMBL/GenBank/DDBJ databases">
        <authorList>
            <consortium name="DOE Joint Genome Institute"/>
            <person name="Kuo A."/>
            <person name="Zuccaro A."/>
            <person name="Kohler A."/>
            <person name="Nagy L.G."/>
            <person name="Floudas D."/>
            <person name="Copeland A."/>
            <person name="Barry K.W."/>
            <person name="Cichocki N."/>
            <person name="Veneault-Fourrey C."/>
            <person name="LaButti K."/>
            <person name="Lindquist E.A."/>
            <person name="Lipzen A."/>
            <person name="Lundell T."/>
            <person name="Morin E."/>
            <person name="Murat C."/>
            <person name="Sun H."/>
            <person name="Tunlid A."/>
            <person name="Henrissat B."/>
            <person name="Grigoriev I.V."/>
            <person name="Hibbett D.S."/>
            <person name="Martin F."/>
            <person name="Nordberg H.P."/>
            <person name="Cantor M.N."/>
            <person name="Hua S.X."/>
        </authorList>
    </citation>
    <scope>NUCLEOTIDE SEQUENCE [LARGE SCALE GENOMIC DNA]</scope>
    <source>
        <strain evidence="1 2">MAFF 305830</strain>
    </source>
</reference>
<evidence type="ECO:0000313" key="2">
    <source>
        <dbReference type="Proteomes" id="UP000054097"/>
    </source>
</evidence>